<evidence type="ECO:0000313" key="3">
    <source>
        <dbReference type="Proteomes" id="UP000287447"/>
    </source>
</evidence>
<dbReference type="OrthoDB" id="9803194at2"/>
<sequence>MTAFHATAVDHKALRAYRLGRVREQLRRRDYGGILLYDPLNIRYATDTSNMQVWTLHNAVRYAFIPTEGPVTLFDFHGCGHLSAQIEVVDEVRAATGWFYFGAGEEAPVRVQSWADELLELIKQHCGTNNRIAVDKLDPLGVWALEERQIDIQDGQQVMEIAREVKNHLELAAMKESIAACQEGMRRMRAALEPGITENKLWSILHQTNIEMGGEWIETRLLTSGQRTNPWFQECSNRVIQKGDIVSFDTDLIGPNGYCSDISRTWRCGGGKPTDEQRRLYAVAREQIRFNIDLLRPGMTFKEFAEKSFQLPDEFVANRYSVVFHGVGLCDEYPGVVYAQDWEHGGYDGVIQENMTVCVESLVGTEGGRECIKLEEQVHVTASGAKQLSTYPFEDDWL</sequence>
<dbReference type="Proteomes" id="UP000287447">
    <property type="component" value="Unassembled WGS sequence"/>
</dbReference>
<gene>
    <name evidence="2" type="ORF">EOI86_15920</name>
</gene>
<evidence type="ECO:0000313" key="2">
    <source>
        <dbReference type="EMBL" id="RVU36662.1"/>
    </source>
</evidence>
<keyword evidence="3" id="KW-1185">Reference proteome</keyword>
<organism evidence="2 3">
    <name type="scientific">Hwanghaeella grinnelliae</name>
    <dbReference type="NCBI Taxonomy" id="2500179"/>
    <lineage>
        <taxon>Bacteria</taxon>
        <taxon>Pseudomonadati</taxon>
        <taxon>Pseudomonadota</taxon>
        <taxon>Alphaproteobacteria</taxon>
        <taxon>Rhodospirillales</taxon>
        <taxon>Rhodospirillaceae</taxon>
        <taxon>Hwanghaeella</taxon>
    </lineage>
</organism>
<keyword evidence="2" id="KW-0645">Protease</keyword>
<keyword evidence="2" id="KW-0378">Hydrolase</keyword>
<dbReference type="SUPFAM" id="SSF55920">
    <property type="entry name" value="Creatinase/aminopeptidase"/>
    <property type="match status" value="1"/>
</dbReference>
<dbReference type="RefSeq" id="WP_127766138.1">
    <property type="nucleotide sequence ID" value="NZ_SADE01000002.1"/>
</dbReference>
<dbReference type="GO" id="GO:0004177">
    <property type="term" value="F:aminopeptidase activity"/>
    <property type="evidence" value="ECO:0007669"/>
    <property type="project" value="UniProtKB-KW"/>
</dbReference>
<protein>
    <submittedName>
        <fullName evidence="2">Aminopeptidase P family protein</fullName>
    </submittedName>
</protein>
<evidence type="ECO:0000259" key="1">
    <source>
        <dbReference type="Pfam" id="PF00557"/>
    </source>
</evidence>
<proteinExistence type="predicted"/>
<dbReference type="EMBL" id="SADE01000002">
    <property type="protein sequence ID" value="RVU36662.1"/>
    <property type="molecule type" value="Genomic_DNA"/>
</dbReference>
<dbReference type="Pfam" id="PF00557">
    <property type="entry name" value="Peptidase_M24"/>
    <property type="match status" value="1"/>
</dbReference>
<dbReference type="CDD" id="cd01066">
    <property type="entry name" value="APP_MetAP"/>
    <property type="match status" value="1"/>
</dbReference>
<accession>A0A437QQ73</accession>
<dbReference type="AlphaFoldDB" id="A0A437QQ73"/>
<dbReference type="InterPro" id="IPR036005">
    <property type="entry name" value="Creatinase/aminopeptidase-like"/>
</dbReference>
<name>A0A437QQ73_9PROT</name>
<dbReference type="PANTHER" id="PTHR46112">
    <property type="entry name" value="AMINOPEPTIDASE"/>
    <property type="match status" value="1"/>
</dbReference>
<dbReference type="InterPro" id="IPR029149">
    <property type="entry name" value="Creatin/AminoP/Spt16_N"/>
</dbReference>
<comment type="caution">
    <text evidence="2">The sequence shown here is derived from an EMBL/GenBank/DDBJ whole genome shotgun (WGS) entry which is preliminary data.</text>
</comment>
<feature type="domain" description="Peptidase M24" evidence="1">
    <location>
        <begin position="173"/>
        <end position="382"/>
    </location>
</feature>
<dbReference type="Gene3D" id="3.90.230.10">
    <property type="entry name" value="Creatinase/methionine aminopeptidase superfamily"/>
    <property type="match status" value="1"/>
</dbReference>
<dbReference type="SUPFAM" id="SSF53092">
    <property type="entry name" value="Creatinase/prolidase N-terminal domain"/>
    <property type="match status" value="1"/>
</dbReference>
<dbReference type="Gene3D" id="3.40.350.10">
    <property type="entry name" value="Creatinase/prolidase N-terminal domain"/>
    <property type="match status" value="1"/>
</dbReference>
<dbReference type="InterPro" id="IPR050659">
    <property type="entry name" value="Peptidase_M24B"/>
</dbReference>
<dbReference type="InterPro" id="IPR000994">
    <property type="entry name" value="Pept_M24"/>
</dbReference>
<reference evidence="3" key="1">
    <citation type="submission" date="2019-01" db="EMBL/GenBank/DDBJ databases">
        <title>Gri0909 isolated from a small marine red alga.</title>
        <authorList>
            <person name="Kim J."/>
            <person name="Jeong S.E."/>
            <person name="Jeon C.O."/>
        </authorList>
    </citation>
    <scope>NUCLEOTIDE SEQUENCE [LARGE SCALE GENOMIC DNA]</scope>
    <source>
        <strain evidence="3">Gri0909</strain>
    </source>
</reference>
<keyword evidence="2" id="KW-0031">Aminopeptidase</keyword>
<dbReference type="PANTHER" id="PTHR46112:SF2">
    <property type="entry name" value="XAA-PRO AMINOPEPTIDASE P-RELATED"/>
    <property type="match status" value="1"/>
</dbReference>